<feature type="region of interest" description="Disordered" evidence="2">
    <location>
        <begin position="1154"/>
        <end position="1178"/>
    </location>
</feature>
<dbReference type="STRING" id="56857.A0A200QTL2"/>
<keyword evidence="1" id="KW-0175">Coiled coil</keyword>
<evidence type="ECO:0000256" key="2">
    <source>
        <dbReference type="SAM" id="MobiDB-lite"/>
    </source>
</evidence>
<feature type="region of interest" description="Disordered" evidence="2">
    <location>
        <begin position="1097"/>
        <end position="1132"/>
    </location>
</feature>
<protein>
    <submittedName>
        <fullName evidence="3">Nuclear pore complex protein</fullName>
    </submittedName>
</protein>
<feature type="compositionally biased region" description="Basic and acidic residues" evidence="2">
    <location>
        <begin position="1"/>
        <end position="10"/>
    </location>
</feature>
<feature type="region of interest" description="Disordered" evidence="2">
    <location>
        <begin position="699"/>
        <end position="747"/>
    </location>
</feature>
<sequence>MAITKEEKNVTIELDEEEEGNNIDSDDFVFEKIGKSVPLKPNDSNFDPESPPAQSLAVSERFKVIFVAHSEGFYVARTKDVIDSAKEIKDKGSGLCIEEFCIVDVGIGKVHILALSKDSSFLAASVGGEIHFFSVESLLNKVQQPSFSYSLDDSSDVKDFRWRKKLVNSYVVLSRGGMLYHGDIDGSLKEVMENVDAVDWSANGNLIAVARKNTLSILSSKFRERFHMSLLFKTLISGNDPKCNVIVDSIQWVRRDCIILGCFQLTEDGEEDGYLVQVVTTRDGKITEDTSKPIVVSFNELFTGIVDDIVPFGGGPHLFLSYLENWELALAANKKSTDQHIVLLGWSVDNEQKNAAVIDLAQDDRWLPTVELQANGDDNLIMGFGVDKVSLYEKVKFKQGVEERELSPYCILLCLTLEGKLIMFYVARVTETPVLPQIIDATSDEEAESSAVIPLGRDLIRTSSRLEEHGVKGLGLGAKLQEINQKDLKAEGAGEVLEDNELRSTELNDSSPSVLDYTSESETSNSYSASSGPASNSQGPFQSFDARKSLELLQTSGEDKQHNIHPAPKSTLLGWQSPNLENFSVNSPLVQGSTKGETQTLVLIPPEVGMNTDPLTGRAPNDASTTSQSNYKDSVRSGDMTKGFSGSVGSVGFPSGPYNPQSSLKLYPSGDLSARSPSFSLSSMGGNRHESSCFRMANTVNDSGSQKSSSGLQNNIFHLKDPSAGSPSSTLSSGKTTQSGGQKTFIGTGKFESVPAIRRSQVSSQGSSAVGNSLSFKLQHTQETSKTLQSPVMLGSEPELSKHFGSVNGMARELDTLLSSIEEEGGFRDACTVFQKTSVLALEQGLENLSERCRVWRYTLVERLEEIQHLLDKTVQVFARKIYMEGIVKQASDSQYWDLWNRQKLSPELEQKRRQMLKVNQELTNQLIQLERHFNTLELNKFEKSGITVGHSASRSSLEPSRHSQSLYSLYNTMNSQLAAAEQLSECLSKQMAVLKIESPTVKRQNVAKELFESIGLPYDGDSFNSPDVKKGGHTPDSIKKLPFSSCGATTKEQSRRSAMKNFEPETARRRRDSLDRSWASFEPPKTTVKRMLLQEERQKVSANKSSLVTGKGDLSPQMKQGSSLAHPRDKITPSSALYSSVYKDELNSYHANQEIQGKPSKQASGSPSTSFKWANDSSGSAQSMLKYPIMQITQNSSFPSLSSTVTFPSSSSAVQTNTRENLGLASDRSTTGMFRFPKSDSSEDQPVPNSRTVSNLQSETPHIQIPSTNFFSTQTVVTGKKTLHEISENELSNLRSGGTVQTKATVGTANHGTIVQENSSAAPMRSHYSPFHLVSADPPAATSQGKAFEFENITSKTQPGGTLSASAVSPTTSFLPSVSSVSLPIPSSSTSSSSAMSFGGLVTASRPFTDANQSISSQSSSLSTSSSSSPSRLSFSSFSFQSPKEQFQPSSPAASLNSKLVEPKPPGGEISLKSEEQASSQATPKPELPGGEISLKSAVNVPPHPVPPSGEFDLNSEKSVRAAPASEVSVQLASGSQSSFVTTKFTSVLSDVSNVSLKSQPESPSPEQIQLPATLLSSSSAADGKSENLEIAVNQEDEMEEEAPETMSELNLGSLGAFGHGSTPTSAALKPNPFGGPIANKEANPVSSPSNLTTPSSGQLFRPASFSIQTAQPAQPAQPTNPSAFSGGFTTGASAQPAMSAFGQPAHVGPGQQALGSVLGAFGQSRQLGTGLPGNSFANPASGGGFAGGGGVGFGAGFAAPSTGGFANASTGGGFAGAASAGGGFAGAAAGGGFGGAAAGGGFGGAAAGGGFGGAAAGGGGFAGAAAGGGGFAGAAAGNFFLSFTLWTPKLQVDFITTLKL</sequence>
<dbReference type="PANTHER" id="PTHR34418">
    <property type="entry name" value="NUCLEAR PORE COMPLEX PROTEIN NUP214 ISOFORM X1"/>
    <property type="match status" value="1"/>
</dbReference>
<dbReference type="EMBL" id="MVGT01001095">
    <property type="protein sequence ID" value="OVA13799.1"/>
    <property type="molecule type" value="Genomic_DNA"/>
</dbReference>
<feature type="region of interest" description="Disordered" evidence="2">
    <location>
        <begin position="1201"/>
        <end position="1267"/>
    </location>
</feature>
<feature type="region of interest" description="Disordered" evidence="2">
    <location>
        <begin position="1"/>
        <end position="21"/>
    </location>
</feature>
<feature type="region of interest" description="Disordered" evidence="2">
    <location>
        <begin position="605"/>
        <end position="643"/>
    </location>
</feature>
<dbReference type="GO" id="GO:0017056">
    <property type="term" value="F:structural constituent of nuclear pore"/>
    <property type="evidence" value="ECO:0007669"/>
    <property type="project" value="InterPro"/>
</dbReference>
<feature type="compositionally biased region" description="Polar residues" evidence="2">
    <location>
        <begin position="699"/>
        <end position="716"/>
    </location>
</feature>
<feature type="coiled-coil region" evidence="1">
    <location>
        <begin position="913"/>
        <end position="940"/>
    </location>
</feature>
<name>A0A200QTL2_MACCD</name>
<accession>A0A200QTL2</accession>
<feature type="compositionally biased region" description="Polar residues" evidence="2">
    <location>
        <begin position="1248"/>
        <end position="1267"/>
    </location>
</feature>
<feature type="region of interest" description="Disordered" evidence="2">
    <location>
        <begin position="1613"/>
        <end position="1693"/>
    </location>
</feature>
<comment type="caution">
    <text evidence="3">The sequence shown here is derived from an EMBL/GenBank/DDBJ whole genome shotgun (WGS) entry which is preliminary data.</text>
</comment>
<dbReference type="PANTHER" id="PTHR34418:SF3">
    <property type="entry name" value="NUCLEAR PORE COMPLEX PROTEIN NUP214"/>
    <property type="match status" value="1"/>
</dbReference>
<reference evidence="3 4" key="1">
    <citation type="journal article" date="2017" name="Mol. Plant">
        <title>The Genome of Medicinal Plant Macleaya cordata Provides New Insights into Benzylisoquinoline Alkaloids Metabolism.</title>
        <authorList>
            <person name="Liu X."/>
            <person name="Liu Y."/>
            <person name="Huang P."/>
            <person name="Ma Y."/>
            <person name="Qing Z."/>
            <person name="Tang Q."/>
            <person name="Cao H."/>
            <person name="Cheng P."/>
            <person name="Zheng Y."/>
            <person name="Yuan Z."/>
            <person name="Zhou Y."/>
            <person name="Liu J."/>
            <person name="Tang Z."/>
            <person name="Zhuo Y."/>
            <person name="Zhang Y."/>
            <person name="Yu L."/>
            <person name="Huang J."/>
            <person name="Yang P."/>
            <person name="Peng Q."/>
            <person name="Zhang J."/>
            <person name="Jiang W."/>
            <person name="Zhang Z."/>
            <person name="Lin K."/>
            <person name="Ro D.K."/>
            <person name="Chen X."/>
            <person name="Xiong X."/>
            <person name="Shang Y."/>
            <person name="Huang S."/>
            <person name="Zeng J."/>
        </authorList>
    </citation>
    <scope>NUCLEOTIDE SEQUENCE [LARGE SCALE GENOMIC DNA]</scope>
    <source>
        <strain evidence="4">cv. BLH2017</strain>
        <tissue evidence="3">Root</tissue>
    </source>
</reference>
<feature type="compositionally biased region" description="Low complexity" evidence="2">
    <location>
        <begin position="1670"/>
        <end position="1685"/>
    </location>
</feature>
<feature type="compositionally biased region" description="Polar residues" evidence="2">
    <location>
        <begin position="622"/>
        <end position="632"/>
    </location>
</feature>
<feature type="region of interest" description="Disordered" evidence="2">
    <location>
        <begin position="1029"/>
        <end position="1082"/>
    </location>
</feature>
<proteinExistence type="predicted"/>
<keyword evidence="4" id="KW-1185">Reference proteome</keyword>
<feature type="compositionally biased region" description="Polar residues" evidence="2">
    <location>
        <begin position="1646"/>
        <end position="1660"/>
    </location>
</feature>
<evidence type="ECO:0000313" key="4">
    <source>
        <dbReference type="Proteomes" id="UP000195402"/>
    </source>
</evidence>
<dbReference type="InterPro" id="IPR044694">
    <property type="entry name" value="NUP214"/>
</dbReference>
<feature type="compositionally biased region" description="Low complexity" evidence="2">
    <location>
        <begin position="1444"/>
        <end position="1453"/>
    </location>
</feature>
<dbReference type="FunCoup" id="A0A200QTL2">
    <property type="interactions" value="1574"/>
</dbReference>
<gene>
    <name evidence="3" type="ORF">BVC80_1769g58</name>
</gene>
<dbReference type="OMA" id="KWVKESA"/>
<dbReference type="SUPFAM" id="SSF117289">
    <property type="entry name" value="Nucleoporin domain"/>
    <property type="match status" value="1"/>
</dbReference>
<dbReference type="OrthoDB" id="248320at2759"/>
<feature type="region of interest" description="Disordered" evidence="2">
    <location>
        <begin position="1444"/>
        <end position="1527"/>
    </location>
</feature>
<dbReference type="Proteomes" id="UP000195402">
    <property type="component" value="Unassembled WGS sequence"/>
</dbReference>
<organism evidence="3 4">
    <name type="scientific">Macleaya cordata</name>
    <name type="common">Five-seeded plume-poppy</name>
    <name type="synonym">Bocconia cordata</name>
    <dbReference type="NCBI Taxonomy" id="56857"/>
    <lineage>
        <taxon>Eukaryota</taxon>
        <taxon>Viridiplantae</taxon>
        <taxon>Streptophyta</taxon>
        <taxon>Embryophyta</taxon>
        <taxon>Tracheophyta</taxon>
        <taxon>Spermatophyta</taxon>
        <taxon>Magnoliopsida</taxon>
        <taxon>Ranunculales</taxon>
        <taxon>Papaveraceae</taxon>
        <taxon>Papaveroideae</taxon>
        <taxon>Macleaya</taxon>
    </lineage>
</organism>
<evidence type="ECO:0000256" key="1">
    <source>
        <dbReference type="SAM" id="Coils"/>
    </source>
</evidence>
<feature type="compositionally biased region" description="Low complexity" evidence="2">
    <location>
        <begin position="1201"/>
        <end position="1213"/>
    </location>
</feature>
<feature type="compositionally biased region" description="Low complexity" evidence="2">
    <location>
        <begin position="517"/>
        <end position="540"/>
    </location>
</feature>
<feature type="compositionally biased region" description="Low complexity" evidence="2">
    <location>
        <begin position="722"/>
        <end position="737"/>
    </location>
</feature>
<dbReference type="GO" id="GO:0006405">
    <property type="term" value="P:RNA export from nucleus"/>
    <property type="evidence" value="ECO:0007669"/>
    <property type="project" value="InterPro"/>
</dbReference>
<feature type="region of interest" description="Disordered" evidence="2">
    <location>
        <begin position="491"/>
        <end position="542"/>
    </location>
</feature>
<feature type="compositionally biased region" description="Basic and acidic residues" evidence="2">
    <location>
        <begin position="1063"/>
        <end position="1076"/>
    </location>
</feature>
<dbReference type="InParanoid" id="A0A200QTL2"/>
<evidence type="ECO:0000313" key="3">
    <source>
        <dbReference type="EMBL" id="OVA13799.1"/>
    </source>
</evidence>